<evidence type="ECO:0000313" key="2">
    <source>
        <dbReference type="EMBL" id="ROQ29948.1"/>
    </source>
</evidence>
<reference evidence="2 3" key="1">
    <citation type="submission" date="2018-11" db="EMBL/GenBank/DDBJ databases">
        <title>Genomic Encyclopedia of Type Strains, Phase IV (KMG-IV): sequencing the most valuable type-strain genomes for metagenomic binning, comparative biology and taxonomic classification.</title>
        <authorList>
            <person name="Goeker M."/>
        </authorList>
    </citation>
    <scope>NUCLEOTIDE SEQUENCE [LARGE SCALE GENOMIC DNA]</scope>
    <source>
        <strain evidence="2 3">DSM 21945</strain>
    </source>
</reference>
<dbReference type="RefSeq" id="WP_123420793.1">
    <property type="nucleotide sequence ID" value="NZ_JBLXEP010000005.1"/>
</dbReference>
<evidence type="ECO:0000259" key="1">
    <source>
        <dbReference type="PROSITE" id="PS51186"/>
    </source>
</evidence>
<keyword evidence="2" id="KW-0808">Transferase</keyword>
<accession>A0A3N1PPN2</accession>
<dbReference type="PANTHER" id="PTHR43451">
    <property type="entry name" value="ACETYLTRANSFERASE (GNAT) FAMILY PROTEIN"/>
    <property type="match status" value="1"/>
</dbReference>
<dbReference type="Gene3D" id="3.40.630.30">
    <property type="match status" value="1"/>
</dbReference>
<dbReference type="InterPro" id="IPR016181">
    <property type="entry name" value="Acyl_CoA_acyltransferase"/>
</dbReference>
<comment type="caution">
    <text evidence="2">The sequence shown here is derived from an EMBL/GenBank/DDBJ whole genome shotgun (WGS) entry which is preliminary data.</text>
</comment>
<dbReference type="CDD" id="cd04301">
    <property type="entry name" value="NAT_SF"/>
    <property type="match status" value="1"/>
</dbReference>
<keyword evidence="3" id="KW-1185">Reference proteome</keyword>
<dbReference type="AlphaFoldDB" id="A0A3N1PPN2"/>
<dbReference type="SUPFAM" id="SSF55729">
    <property type="entry name" value="Acyl-CoA N-acyltransferases (Nat)"/>
    <property type="match status" value="1"/>
</dbReference>
<dbReference type="Proteomes" id="UP000268033">
    <property type="component" value="Unassembled WGS sequence"/>
</dbReference>
<dbReference type="PROSITE" id="PS51186">
    <property type="entry name" value="GNAT"/>
    <property type="match status" value="1"/>
</dbReference>
<dbReference type="GO" id="GO:0016747">
    <property type="term" value="F:acyltransferase activity, transferring groups other than amino-acyl groups"/>
    <property type="evidence" value="ECO:0007669"/>
    <property type="project" value="InterPro"/>
</dbReference>
<proteinExistence type="predicted"/>
<feature type="domain" description="N-acetyltransferase" evidence="1">
    <location>
        <begin position="3"/>
        <end position="156"/>
    </location>
</feature>
<dbReference type="STRING" id="584787.GCA_001247655_03268"/>
<evidence type="ECO:0000313" key="3">
    <source>
        <dbReference type="Proteomes" id="UP000268033"/>
    </source>
</evidence>
<name>A0A3N1PPN2_9GAMM</name>
<dbReference type="InterPro" id="IPR000182">
    <property type="entry name" value="GNAT_dom"/>
</dbReference>
<organism evidence="2 3">
    <name type="scientific">Gallaecimonas pentaromativorans</name>
    <dbReference type="NCBI Taxonomy" id="584787"/>
    <lineage>
        <taxon>Bacteria</taxon>
        <taxon>Pseudomonadati</taxon>
        <taxon>Pseudomonadota</taxon>
        <taxon>Gammaproteobacteria</taxon>
        <taxon>Enterobacterales</taxon>
        <taxon>Gallaecimonadaceae</taxon>
        <taxon>Gallaecimonas</taxon>
    </lineage>
</organism>
<gene>
    <name evidence="2" type="ORF">EDC28_102323</name>
</gene>
<dbReference type="Pfam" id="PF13673">
    <property type="entry name" value="Acetyltransf_10"/>
    <property type="match status" value="1"/>
</dbReference>
<dbReference type="EMBL" id="RJUL01000002">
    <property type="protein sequence ID" value="ROQ29948.1"/>
    <property type="molecule type" value="Genomic_DNA"/>
</dbReference>
<protein>
    <submittedName>
        <fullName evidence="2">GNAT family acetyltransferase</fullName>
    </submittedName>
</protein>
<sequence length="157" mass="17652">MSLTLRDYRPADAKALAELFYDSVHRSALGPYTQAQLDAWAPYPIDHVLWQRRLDLLRPLVAEQDGAPVGFMTMEPSGLIGLAFTSTEHQRQGVAQALFDALEAKARRQGIHLLTVDASKLAKPFFLKQGFKVTSENQVQRQGKVLVNWTMEKSLED</sequence>
<dbReference type="InterPro" id="IPR052564">
    <property type="entry name" value="N-acetyltrans/Recomb-assoc"/>
</dbReference>
<dbReference type="PANTHER" id="PTHR43451:SF1">
    <property type="entry name" value="ACETYLTRANSFERASE"/>
    <property type="match status" value="1"/>
</dbReference>